<evidence type="ECO:0000256" key="4">
    <source>
        <dbReference type="ARBA" id="ARBA00022989"/>
    </source>
</evidence>
<proteinExistence type="inferred from homology"/>
<name>A0A7D9DNW0_PARCT</name>
<dbReference type="EMBL" id="CACRXK020001482">
    <property type="protein sequence ID" value="CAB3989407.1"/>
    <property type="molecule type" value="Genomic_DNA"/>
</dbReference>
<gene>
    <name evidence="8" type="ORF">PACLA_8A038798</name>
</gene>
<feature type="transmembrane region" description="Helical" evidence="7">
    <location>
        <begin position="726"/>
        <end position="744"/>
    </location>
</feature>
<reference evidence="8" key="1">
    <citation type="submission" date="2020-04" db="EMBL/GenBank/DDBJ databases">
        <authorList>
            <person name="Alioto T."/>
            <person name="Alioto T."/>
            <person name="Gomez Garrido J."/>
        </authorList>
    </citation>
    <scope>NUCLEOTIDE SEQUENCE</scope>
    <source>
        <strain evidence="8">A484AB</strain>
    </source>
</reference>
<feature type="compositionally biased region" description="Basic and acidic residues" evidence="6">
    <location>
        <begin position="1"/>
        <end position="13"/>
    </location>
</feature>
<sequence>MEDRHVEDFKSLESIDSGLSDATRRHGPRNQHRIAPSGQLNPAFGTSDEHMEMSAMNGNHRPGSHEDVMMTDMLTDMTFANGSQQMRDDDNMSQGSKDGDDESIASTDTYQSGTSMSSELQQDLKESLPSHLFREIRNLPSAKRRKIIQERATPEGGSLRHRPQHSIRRGLDETDFVLMGEEGEAQAHEEIRHMATSLDRKKIALNQVQDHMKDKEQNISTFRYFKLRLAANWQRFRKKVVSTIKDNELWSGPLKKIQGKFGTRVLSYFIFLRWLFLLNILIFLLVLIFIFIPQIIYRPSTKYGNLTSFHGTDLLDGGGWFNGTELYYGHYTSDTIQISAGYGYEMPLAYLLTCATYFLLCLILMVTSMTSLYEKNYLEGGVGANVLTTKIFTAWDYSVTDREACFIKQQSIATDIEECLAETKDKRVLSRKEWFKLICLRIFTNFISIALIACATYLIVEVVAGYPVEEDTTIFQELLLPLLVSFLNLLLPGMFRIIASFEDYAHGATAVKVSLARTVVLKLCTLAGIFVSLYSDINCASDDGSSNCRIIGCWENYVGQTFYRLVWVDFAFILLATFFGEFIRRLLASRVEWWGNNVGCPGFDISRNVLDLIYAQCLCWFGTFFSPLLSFICLFKLWVLFYVKKTSVLNNCRPSVRPFLASKMNLLFLVLLGISYALILVAFGYAVTSSGSRLSPSDCGPFTGKDTIYQVVLDSVNTFPDVLKEIIRIISSPAIIALIFVVFGN</sequence>
<dbReference type="Pfam" id="PF07810">
    <property type="entry name" value="TMC"/>
    <property type="match status" value="1"/>
</dbReference>
<feature type="transmembrane region" description="Helical" evidence="7">
    <location>
        <begin position="479"/>
        <end position="499"/>
    </location>
</feature>
<evidence type="ECO:0000313" key="9">
    <source>
        <dbReference type="Proteomes" id="UP001152795"/>
    </source>
</evidence>
<keyword evidence="3 7" id="KW-0812">Transmembrane</keyword>
<evidence type="ECO:0000256" key="1">
    <source>
        <dbReference type="ARBA" id="ARBA00004141"/>
    </source>
</evidence>
<feature type="transmembrane region" description="Helical" evidence="7">
    <location>
        <begin position="348"/>
        <end position="367"/>
    </location>
</feature>
<dbReference type="GO" id="GO:0008381">
    <property type="term" value="F:mechanosensitive monoatomic ion channel activity"/>
    <property type="evidence" value="ECO:0007669"/>
    <property type="project" value="TreeGrafter"/>
</dbReference>
<feature type="region of interest" description="Disordered" evidence="6">
    <location>
        <begin position="143"/>
        <end position="163"/>
    </location>
</feature>
<feature type="transmembrane region" description="Helical" evidence="7">
    <location>
        <begin position="434"/>
        <end position="459"/>
    </location>
</feature>
<protein>
    <submittedName>
        <fullName evidence="8">Transmembrane channel 5</fullName>
    </submittedName>
</protein>
<accession>A0A7D9DNW0</accession>
<feature type="region of interest" description="Disordered" evidence="6">
    <location>
        <begin position="1"/>
        <end position="46"/>
    </location>
</feature>
<dbReference type="AlphaFoldDB" id="A0A7D9DNW0"/>
<evidence type="ECO:0000256" key="3">
    <source>
        <dbReference type="ARBA" id="ARBA00022692"/>
    </source>
</evidence>
<keyword evidence="5 7" id="KW-0472">Membrane</keyword>
<dbReference type="InterPro" id="IPR012496">
    <property type="entry name" value="TMC_dom"/>
</dbReference>
<organism evidence="8 9">
    <name type="scientific">Paramuricea clavata</name>
    <name type="common">Red gorgonian</name>
    <name type="synonym">Violescent sea-whip</name>
    <dbReference type="NCBI Taxonomy" id="317549"/>
    <lineage>
        <taxon>Eukaryota</taxon>
        <taxon>Metazoa</taxon>
        <taxon>Cnidaria</taxon>
        <taxon>Anthozoa</taxon>
        <taxon>Octocorallia</taxon>
        <taxon>Malacalcyonacea</taxon>
        <taxon>Plexauridae</taxon>
        <taxon>Paramuricea</taxon>
    </lineage>
</organism>
<comment type="caution">
    <text evidence="8">The sequence shown here is derived from an EMBL/GenBank/DDBJ whole genome shotgun (WGS) entry which is preliminary data.</text>
</comment>
<evidence type="ECO:0000313" key="8">
    <source>
        <dbReference type="EMBL" id="CAB3989407.1"/>
    </source>
</evidence>
<feature type="transmembrane region" description="Helical" evidence="7">
    <location>
        <begin position="613"/>
        <end position="643"/>
    </location>
</feature>
<feature type="transmembrane region" description="Helical" evidence="7">
    <location>
        <begin position="664"/>
        <end position="687"/>
    </location>
</feature>
<feature type="transmembrane region" description="Helical" evidence="7">
    <location>
        <begin position="565"/>
        <end position="583"/>
    </location>
</feature>
<dbReference type="Proteomes" id="UP001152795">
    <property type="component" value="Unassembled WGS sequence"/>
</dbReference>
<evidence type="ECO:0000256" key="7">
    <source>
        <dbReference type="SAM" id="Phobius"/>
    </source>
</evidence>
<evidence type="ECO:0000256" key="2">
    <source>
        <dbReference type="ARBA" id="ARBA00006510"/>
    </source>
</evidence>
<comment type="similarity">
    <text evidence="2">Belongs to the TMC family.</text>
</comment>
<keyword evidence="9" id="KW-1185">Reference proteome</keyword>
<evidence type="ECO:0000256" key="5">
    <source>
        <dbReference type="ARBA" id="ARBA00023136"/>
    </source>
</evidence>
<keyword evidence="4 7" id="KW-1133">Transmembrane helix</keyword>
<feature type="transmembrane region" description="Helical" evidence="7">
    <location>
        <begin position="265"/>
        <end position="292"/>
    </location>
</feature>
<comment type="subcellular location">
    <subcellularLocation>
        <location evidence="1">Membrane</location>
        <topology evidence="1">Multi-pass membrane protein</topology>
    </subcellularLocation>
</comment>
<dbReference type="OrthoDB" id="1936208at2759"/>
<feature type="compositionally biased region" description="Polar residues" evidence="6">
    <location>
        <begin position="104"/>
        <end position="121"/>
    </location>
</feature>
<evidence type="ECO:0000256" key="6">
    <source>
        <dbReference type="SAM" id="MobiDB-lite"/>
    </source>
</evidence>
<dbReference type="PANTHER" id="PTHR23302:SF43">
    <property type="entry name" value="TMC DOMAIN-CONTAINING PROTEIN"/>
    <property type="match status" value="1"/>
</dbReference>
<dbReference type="InterPro" id="IPR038900">
    <property type="entry name" value="TMC"/>
</dbReference>
<dbReference type="PANTHER" id="PTHR23302">
    <property type="entry name" value="TRANSMEMBRANE CHANNEL-RELATED"/>
    <property type="match status" value="1"/>
</dbReference>
<dbReference type="GO" id="GO:0005886">
    <property type="term" value="C:plasma membrane"/>
    <property type="evidence" value="ECO:0007669"/>
    <property type="project" value="InterPro"/>
</dbReference>
<feature type="region of interest" description="Disordered" evidence="6">
    <location>
        <begin position="83"/>
        <end position="126"/>
    </location>
</feature>